<comment type="similarity">
    <text evidence="1">Belongs to the TolB family.</text>
</comment>
<reference evidence="3 4" key="1">
    <citation type="journal article" date="2016" name="Genome Announc.">
        <title>First Complete Genome Sequence of a Subdivision 6 Acidobacterium Strain.</title>
        <authorList>
            <person name="Huang S."/>
            <person name="Vieira S."/>
            <person name="Bunk B."/>
            <person name="Riedel T."/>
            <person name="Sproer C."/>
            <person name="Overmann J."/>
        </authorList>
    </citation>
    <scope>NUCLEOTIDE SEQUENCE [LARGE SCALE GENOMIC DNA]</scope>
    <source>
        <strain evidence="4">DSM 100886 HEG_-6_39</strain>
    </source>
</reference>
<dbReference type="Proteomes" id="UP000076079">
    <property type="component" value="Chromosome"/>
</dbReference>
<dbReference type="Pfam" id="PF07676">
    <property type="entry name" value="PD40"/>
    <property type="match status" value="2"/>
</dbReference>
<dbReference type="PANTHER" id="PTHR36842:SF1">
    <property type="entry name" value="PROTEIN TOLB"/>
    <property type="match status" value="1"/>
</dbReference>
<dbReference type="EMBL" id="CP015136">
    <property type="protein sequence ID" value="AMY12689.1"/>
    <property type="molecule type" value="Genomic_DNA"/>
</dbReference>
<name>A0A143PY19_LUTPR</name>
<dbReference type="InterPro" id="IPR019734">
    <property type="entry name" value="TPR_rpt"/>
</dbReference>
<dbReference type="InterPro" id="IPR011659">
    <property type="entry name" value="WD40"/>
</dbReference>
<organism evidence="3 4">
    <name type="scientific">Luteitalea pratensis</name>
    <dbReference type="NCBI Taxonomy" id="1855912"/>
    <lineage>
        <taxon>Bacteria</taxon>
        <taxon>Pseudomonadati</taxon>
        <taxon>Acidobacteriota</taxon>
        <taxon>Vicinamibacteria</taxon>
        <taxon>Vicinamibacterales</taxon>
        <taxon>Vicinamibacteraceae</taxon>
        <taxon>Luteitalea</taxon>
    </lineage>
</organism>
<accession>A0A143PY19</accession>
<gene>
    <name evidence="3" type="ORF">LuPra_05971</name>
</gene>
<dbReference type="Gene3D" id="2.120.10.30">
    <property type="entry name" value="TolB, C-terminal domain"/>
    <property type="match status" value="3"/>
</dbReference>
<feature type="chain" id="PRO_5007512144" evidence="2">
    <location>
        <begin position="24"/>
        <end position="691"/>
    </location>
</feature>
<dbReference type="PANTHER" id="PTHR36842">
    <property type="entry name" value="PROTEIN TOLB HOMOLOG"/>
    <property type="match status" value="1"/>
</dbReference>
<proteinExistence type="inferred from homology"/>
<dbReference type="SUPFAM" id="SSF82171">
    <property type="entry name" value="DPP6 N-terminal domain-like"/>
    <property type="match status" value="2"/>
</dbReference>
<dbReference type="InterPro" id="IPR011042">
    <property type="entry name" value="6-blade_b-propeller_TolB-like"/>
</dbReference>
<feature type="signal peptide" evidence="2">
    <location>
        <begin position="1"/>
        <end position="23"/>
    </location>
</feature>
<reference evidence="4" key="2">
    <citation type="submission" date="2016-04" db="EMBL/GenBank/DDBJ databases">
        <title>First Complete Genome Sequence of a Subdivision 6 Acidobacterium.</title>
        <authorList>
            <person name="Huang S."/>
            <person name="Vieira S."/>
            <person name="Bunk B."/>
            <person name="Riedel T."/>
            <person name="Sproeer C."/>
            <person name="Overmann J."/>
        </authorList>
    </citation>
    <scope>NUCLEOTIDE SEQUENCE [LARGE SCALE GENOMIC DNA]</scope>
    <source>
        <strain evidence="4">DSM 100886 HEG_-6_39</strain>
    </source>
</reference>
<evidence type="ECO:0000256" key="1">
    <source>
        <dbReference type="ARBA" id="ARBA00009820"/>
    </source>
</evidence>
<evidence type="ECO:0000256" key="2">
    <source>
        <dbReference type="SAM" id="SignalP"/>
    </source>
</evidence>
<dbReference type="RefSeq" id="WP_110174125.1">
    <property type="nucleotide sequence ID" value="NZ_CP015136.1"/>
</dbReference>
<dbReference type="Pfam" id="PF13174">
    <property type="entry name" value="TPR_6"/>
    <property type="match status" value="1"/>
</dbReference>
<sequence precursor="true">MRTRILMLVAVVVGLVTLSGAVAAQRSDPAAQALLRTATDKEIVDGDLRGAITQYQAIVNRYGRTDRATAAQALLRTAEAYRKLGDPQAKQTYQQIVTQYADQTAVVTVARSRLAPSAPPNATTSDIRAVWSGADVDLRGRVSHDGRYLSGGTAAWPSNLIIRDLASGQTTTLTTGANDIEYVEHSIFSPDDTKLAYAWFNSRQRYELRIIDRTGGQPRVLFELPADGWMQAFDWSPDGRLIAVQINSEKVQKLALVSAADGSVRVLKSFGPQRSPNNLSFSPDGRFIAYDIPPAEDGPARDVVVAAVDGSREVPVVSHAANDELLGWFADGQRLLLTSDRTGTNDVYALGILDGRAQGEPRILKRDVGAVTAAMGFTRSGEFVFGTRPDSADVQLATFDAAGRLTDNPKPLAGHFTGNRFTGAWSPDGQQLVYLSQVRYQQNQKQLSIYTARTGQVRTVPVAMPWFHNAVSWDADGRHVLLQGPDMKNRHGLQRVDIDSGGVELIRSSQDDGTFIIYTHPLAMSPDGKSLFFVGGPRKLGLLRRDMATGQETALVDGRLAAFALSSDGRQLAVIMRYGPDGQPIGQANHPNATDVIQVMPASGGQPREIFRGARLGTTIAWAPDGQFVYYGQMPGGSMWRVATTGGEAQELPIKVEGLARISIRPDGSQLAVSSRTRLQEVLAMGPFAVP</sequence>
<keyword evidence="4" id="KW-1185">Reference proteome</keyword>
<dbReference type="STRING" id="1855912.LuPra_05971"/>
<dbReference type="KEGG" id="abac:LuPra_05971"/>
<dbReference type="InterPro" id="IPR011990">
    <property type="entry name" value="TPR-like_helical_dom_sf"/>
</dbReference>
<evidence type="ECO:0000313" key="4">
    <source>
        <dbReference type="Proteomes" id="UP000076079"/>
    </source>
</evidence>
<keyword evidence="2" id="KW-0732">Signal</keyword>
<dbReference type="AlphaFoldDB" id="A0A143PY19"/>
<evidence type="ECO:0000313" key="3">
    <source>
        <dbReference type="EMBL" id="AMY12689.1"/>
    </source>
</evidence>
<dbReference type="OrthoDB" id="9045337at2"/>
<dbReference type="Gene3D" id="1.25.40.10">
    <property type="entry name" value="Tetratricopeptide repeat domain"/>
    <property type="match status" value="1"/>
</dbReference>
<protein>
    <submittedName>
        <fullName evidence="3">Translocation protein TolB</fullName>
    </submittedName>
</protein>